<dbReference type="PANTHER" id="PTHR46580">
    <property type="entry name" value="SENSOR KINASE-RELATED"/>
    <property type="match status" value="1"/>
</dbReference>
<dbReference type="SUPFAM" id="SSF69318">
    <property type="entry name" value="Integrin alpha N-terminal domain"/>
    <property type="match status" value="1"/>
</dbReference>
<dbReference type="Pfam" id="PF13517">
    <property type="entry name" value="FG-GAP_3"/>
    <property type="match status" value="1"/>
</dbReference>
<name>A0A816G393_9BILA</name>
<dbReference type="InterPro" id="IPR013517">
    <property type="entry name" value="FG-GAP"/>
</dbReference>
<evidence type="ECO:0008006" key="5">
    <source>
        <dbReference type="Google" id="ProtNLM"/>
    </source>
</evidence>
<dbReference type="Gene3D" id="2.30.30.100">
    <property type="match status" value="3"/>
</dbReference>
<dbReference type="InterPro" id="IPR028994">
    <property type="entry name" value="Integrin_alpha_N"/>
</dbReference>
<comment type="caution">
    <text evidence="3">The sequence shown here is derived from an EMBL/GenBank/DDBJ whole genome shotgun (WGS) entry which is preliminary data.</text>
</comment>
<organism evidence="3 4">
    <name type="scientific">Adineta steineri</name>
    <dbReference type="NCBI Taxonomy" id="433720"/>
    <lineage>
        <taxon>Eukaryota</taxon>
        <taxon>Metazoa</taxon>
        <taxon>Spiralia</taxon>
        <taxon>Gnathifera</taxon>
        <taxon>Rotifera</taxon>
        <taxon>Eurotatoria</taxon>
        <taxon>Bdelloidea</taxon>
        <taxon>Adinetida</taxon>
        <taxon>Adinetidae</taxon>
        <taxon>Adineta</taxon>
    </lineage>
</organism>
<dbReference type="OrthoDB" id="10060668at2759"/>
<dbReference type="Proteomes" id="UP000663832">
    <property type="component" value="Unassembled WGS sequence"/>
</dbReference>
<dbReference type="PANTHER" id="PTHR46580:SF4">
    <property type="entry name" value="ATP_GTP-BINDING PROTEIN"/>
    <property type="match status" value="1"/>
</dbReference>
<reference evidence="3" key="1">
    <citation type="submission" date="2021-02" db="EMBL/GenBank/DDBJ databases">
        <authorList>
            <person name="Nowell W R."/>
        </authorList>
    </citation>
    <scope>NUCLEOTIDE SEQUENCE</scope>
</reference>
<accession>A0A816G393</accession>
<gene>
    <name evidence="2" type="ORF">BJG266_LOCUS47770</name>
    <name evidence="3" type="ORF">QVE165_LOCUS64813</name>
</gene>
<protein>
    <recommendedName>
        <fullName evidence="5">VCBS repeat-containing protein</fullName>
    </recommendedName>
</protein>
<dbReference type="Proteomes" id="UP000663877">
    <property type="component" value="Unassembled WGS sequence"/>
</dbReference>
<feature type="non-terminal residue" evidence="3">
    <location>
        <position position="1"/>
    </location>
</feature>
<keyword evidence="1" id="KW-0732">Signal</keyword>
<evidence type="ECO:0000313" key="3">
    <source>
        <dbReference type="EMBL" id="CAF1669057.1"/>
    </source>
</evidence>
<keyword evidence="4" id="KW-1185">Reference proteome</keyword>
<sequence length="221" mass="23749">VISDASKNDIQVFLASGNQPFGGQTILMLNEGSQPSSVVVGHFNNDSQIDIATANYGTNTIGILLGCGNRMYLNSTLYSTGTNSYPSSLAIGDFNKDSMMDLVVANSGTNNILVFMGSGNGDFSLFQSYSMGDSSQTVSVAVGDFNRDYELDIAVANYGTNNICILFGTGDGRFTNQTWYPLGFNSDPNWIIFQDLNNDGWEDIAVAVYGADNVKILLNLC</sequence>
<proteinExistence type="predicted"/>
<evidence type="ECO:0000313" key="2">
    <source>
        <dbReference type="EMBL" id="CAF1571199.1"/>
    </source>
</evidence>
<evidence type="ECO:0000256" key="1">
    <source>
        <dbReference type="ARBA" id="ARBA00022729"/>
    </source>
</evidence>
<evidence type="ECO:0000313" key="4">
    <source>
        <dbReference type="Proteomes" id="UP000663832"/>
    </source>
</evidence>
<dbReference type="AlphaFoldDB" id="A0A816G393"/>
<dbReference type="EMBL" id="CAJNOI010005838">
    <property type="protein sequence ID" value="CAF1571199.1"/>
    <property type="molecule type" value="Genomic_DNA"/>
</dbReference>
<dbReference type="EMBL" id="CAJNOM010006246">
    <property type="protein sequence ID" value="CAF1669057.1"/>
    <property type="molecule type" value="Genomic_DNA"/>
</dbReference>